<dbReference type="CDD" id="cd00405">
    <property type="entry name" value="PRAI"/>
    <property type="match status" value="1"/>
</dbReference>
<evidence type="ECO:0000256" key="3">
    <source>
        <dbReference type="ARBA" id="ARBA00012572"/>
    </source>
</evidence>
<dbReference type="EC" id="5.3.1.24" evidence="3 9"/>
<dbReference type="InterPro" id="IPR011060">
    <property type="entry name" value="RibuloseP-bd_barrel"/>
</dbReference>
<dbReference type="PANTHER" id="PTHR42894:SF1">
    <property type="entry name" value="N-(5'-PHOSPHORIBOSYL)ANTHRANILATE ISOMERASE"/>
    <property type="match status" value="1"/>
</dbReference>
<evidence type="ECO:0000256" key="7">
    <source>
        <dbReference type="ARBA" id="ARBA00023141"/>
    </source>
</evidence>
<dbReference type="HAMAP" id="MF_00135">
    <property type="entry name" value="PRAI"/>
    <property type="match status" value="1"/>
</dbReference>
<reference evidence="11 12" key="1">
    <citation type="submission" date="2018-06" db="EMBL/GenBank/DDBJ databases">
        <authorList>
            <consortium name="Pathogen Informatics"/>
            <person name="Doyle S."/>
        </authorList>
    </citation>
    <scope>NUCLEOTIDE SEQUENCE [LARGE SCALE GENOMIC DNA]</scope>
    <source>
        <strain evidence="11 12">NCTC12475</strain>
    </source>
</reference>
<comment type="similarity">
    <text evidence="9">Belongs to the TrpF family.</text>
</comment>
<keyword evidence="7 9" id="KW-0057">Aromatic amino acid biosynthesis</keyword>
<evidence type="ECO:0000259" key="10">
    <source>
        <dbReference type="Pfam" id="PF00697"/>
    </source>
</evidence>
<comment type="pathway">
    <text evidence="2 9">Amino-acid biosynthesis; L-tryptophan biosynthesis; L-tryptophan from chorismate: step 3/5.</text>
</comment>
<evidence type="ECO:0000256" key="9">
    <source>
        <dbReference type="HAMAP-Rule" id="MF_00135"/>
    </source>
</evidence>
<evidence type="ECO:0000313" key="12">
    <source>
        <dbReference type="Proteomes" id="UP000254920"/>
    </source>
</evidence>
<evidence type="ECO:0000256" key="2">
    <source>
        <dbReference type="ARBA" id="ARBA00004664"/>
    </source>
</evidence>
<dbReference type="Proteomes" id="UP000254920">
    <property type="component" value="Unassembled WGS sequence"/>
</dbReference>
<dbReference type="STRING" id="32024.GCA_000788295_01525"/>
<dbReference type="UniPathway" id="UPA00035">
    <property type="reaction ID" value="UER00042"/>
</dbReference>
<evidence type="ECO:0000256" key="5">
    <source>
        <dbReference type="ARBA" id="ARBA00022605"/>
    </source>
</evidence>
<dbReference type="Pfam" id="PF00697">
    <property type="entry name" value="PRAI"/>
    <property type="match status" value="1"/>
</dbReference>
<protein>
    <recommendedName>
        <fullName evidence="4 9">N-(5'-phosphoribosyl)anthranilate isomerase</fullName>
        <shortName evidence="9">PRAI</shortName>
        <ecNumber evidence="3 9">5.3.1.24</ecNumber>
    </recommendedName>
</protein>
<dbReference type="EMBL" id="UFVD01000001">
    <property type="protein sequence ID" value="SUX11231.1"/>
    <property type="molecule type" value="Genomic_DNA"/>
</dbReference>
<evidence type="ECO:0000256" key="6">
    <source>
        <dbReference type="ARBA" id="ARBA00022822"/>
    </source>
</evidence>
<dbReference type="RefSeq" id="WP_374188416.1">
    <property type="nucleotide sequence ID" value="NZ_VZOQ01000010.1"/>
</dbReference>
<proteinExistence type="inferred from homology"/>
<organism evidence="11 12">
    <name type="scientific">Campylobacter sputorum subsp. sputorum</name>
    <dbReference type="NCBI Taxonomy" id="32024"/>
    <lineage>
        <taxon>Bacteria</taxon>
        <taxon>Pseudomonadati</taxon>
        <taxon>Campylobacterota</taxon>
        <taxon>Epsilonproteobacteria</taxon>
        <taxon>Campylobacterales</taxon>
        <taxon>Campylobacteraceae</taxon>
        <taxon>Campylobacter</taxon>
    </lineage>
</organism>
<keyword evidence="8 9" id="KW-0413">Isomerase</keyword>
<evidence type="ECO:0000256" key="8">
    <source>
        <dbReference type="ARBA" id="ARBA00023235"/>
    </source>
</evidence>
<keyword evidence="5 9" id="KW-0028">Amino-acid biosynthesis</keyword>
<keyword evidence="6 9" id="KW-0822">Tryptophan biosynthesis</keyword>
<comment type="catalytic activity">
    <reaction evidence="1 9">
        <text>N-(5-phospho-beta-D-ribosyl)anthranilate = 1-(2-carboxyphenylamino)-1-deoxy-D-ribulose 5-phosphate</text>
        <dbReference type="Rhea" id="RHEA:21540"/>
        <dbReference type="ChEBI" id="CHEBI:18277"/>
        <dbReference type="ChEBI" id="CHEBI:58613"/>
        <dbReference type="EC" id="5.3.1.24"/>
    </reaction>
</comment>
<dbReference type="InterPro" id="IPR044643">
    <property type="entry name" value="TrpF_fam"/>
</dbReference>
<keyword evidence="12" id="KW-1185">Reference proteome</keyword>
<dbReference type="InterPro" id="IPR001240">
    <property type="entry name" value="PRAI_dom"/>
</dbReference>
<evidence type="ECO:0000256" key="4">
    <source>
        <dbReference type="ARBA" id="ARBA00022272"/>
    </source>
</evidence>
<dbReference type="AlphaFoldDB" id="A0A381DL73"/>
<accession>A0A381DL73</accession>
<dbReference type="Gene3D" id="3.20.20.70">
    <property type="entry name" value="Aldolase class I"/>
    <property type="match status" value="1"/>
</dbReference>
<dbReference type="GO" id="GO:0000162">
    <property type="term" value="P:L-tryptophan biosynthetic process"/>
    <property type="evidence" value="ECO:0007669"/>
    <property type="project" value="UniProtKB-UniRule"/>
</dbReference>
<dbReference type="PANTHER" id="PTHR42894">
    <property type="entry name" value="N-(5'-PHOSPHORIBOSYL)ANTHRANILATE ISOMERASE"/>
    <property type="match status" value="1"/>
</dbReference>
<feature type="domain" description="N-(5'phosphoribosyl) anthranilate isomerase (PRAI)" evidence="10">
    <location>
        <begin position="17"/>
        <end position="205"/>
    </location>
</feature>
<evidence type="ECO:0000256" key="1">
    <source>
        <dbReference type="ARBA" id="ARBA00001164"/>
    </source>
</evidence>
<name>A0A381DL73_9BACT</name>
<evidence type="ECO:0000313" key="11">
    <source>
        <dbReference type="EMBL" id="SUX11231.1"/>
    </source>
</evidence>
<dbReference type="GO" id="GO:0004640">
    <property type="term" value="F:phosphoribosylanthranilate isomerase activity"/>
    <property type="evidence" value="ECO:0007669"/>
    <property type="project" value="UniProtKB-UniRule"/>
</dbReference>
<gene>
    <name evidence="9 11" type="primary">trpF</name>
    <name evidence="11" type="ORF">NCTC12475_01447</name>
</gene>
<dbReference type="SUPFAM" id="SSF51366">
    <property type="entry name" value="Ribulose-phoshate binding barrel"/>
    <property type="match status" value="1"/>
</dbReference>
<dbReference type="InterPro" id="IPR013785">
    <property type="entry name" value="Aldolase_TIM"/>
</dbReference>
<sequence>MAKFGSFIKTIKMQKIKICGIKSVDEARVVLSFDISYIGVIFAKSKRKVGLDLAMEISNLVHKNKIKIVGVFADISEDEILEISKKANLDVVQIYGEISPNLYKNLHLENIEIWKVFSVSNELPNLENDFYDMPLFDCKGKNIGGNGISFDWSILKNLKTKFGLAGGIGAYNISLASSYKPEVIDINSMVEDENGIKSAKKISLTLSNLMEIK</sequence>